<proteinExistence type="inferred from homology"/>
<gene>
    <name evidence="6" type="ORF">MQH31_16690</name>
</gene>
<feature type="domain" description="Gfo/Idh/MocA-like oxidoreductase N-terminal" evidence="4">
    <location>
        <begin position="11"/>
        <end position="130"/>
    </location>
</feature>
<evidence type="ECO:0000256" key="3">
    <source>
        <dbReference type="ARBA" id="ARBA00023027"/>
    </source>
</evidence>
<dbReference type="SUPFAM" id="SSF51735">
    <property type="entry name" value="NAD(P)-binding Rossmann-fold domains"/>
    <property type="match status" value="1"/>
</dbReference>
<dbReference type="InterPro" id="IPR000683">
    <property type="entry name" value="Gfo/Idh/MocA-like_OxRdtase_N"/>
</dbReference>
<keyword evidence="3" id="KW-0520">NAD</keyword>
<dbReference type="InterPro" id="IPR051317">
    <property type="entry name" value="Gfo/Idh/MocA_oxidoreduct"/>
</dbReference>
<dbReference type="GO" id="GO:0016491">
    <property type="term" value="F:oxidoreductase activity"/>
    <property type="evidence" value="ECO:0007669"/>
    <property type="project" value="UniProtKB-KW"/>
</dbReference>
<evidence type="ECO:0000313" key="7">
    <source>
        <dbReference type="Proteomes" id="UP001165341"/>
    </source>
</evidence>
<dbReference type="SUPFAM" id="SSF55347">
    <property type="entry name" value="Glyceraldehyde-3-phosphate dehydrogenase-like, C-terminal domain"/>
    <property type="match status" value="1"/>
</dbReference>
<dbReference type="Proteomes" id="UP001165341">
    <property type="component" value="Unassembled WGS sequence"/>
</dbReference>
<keyword evidence="7" id="KW-1185">Reference proteome</keyword>
<dbReference type="PANTHER" id="PTHR43708">
    <property type="entry name" value="CONSERVED EXPRESSED OXIDOREDUCTASE (EUROFUNG)"/>
    <property type="match status" value="1"/>
</dbReference>
<comment type="caution">
    <text evidence="6">The sequence shown here is derived from an EMBL/GenBank/DDBJ whole genome shotgun (WGS) entry which is preliminary data.</text>
</comment>
<dbReference type="Gene3D" id="3.40.50.720">
    <property type="entry name" value="NAD(P)-binding Rossmann-like Domain"/>
    <property type="match status" value="1"/>
</dbReference>
<keyword evidence="2" id="KW-0560">Oxidoreductase</keyword>
<feature type="domain" description="GFO/IDH/MocA-like oxidoreductase" evidence="5">
    <location>
        <begin position="140"/>
        <end position="259"/>
    </location>
</feature>
<evidence type="ECO:0000256" key="2">
    <source>
        <dbReference type="ARBA" id="ARBA00023002"/>
    </source>
</evidence>
<dbReference type="InterPro" id="IPR036291">
    <property type="entry name" value="NAD(P)-bd_dom_sf"/>
</dbReference>
<dbReference type="Pfam" id="PF01408">
    <property type="entry name" value="GFO_IDH_MocA"/>
    <property type="match status" value="1"/>
</dbReference>
<evidence type="ECO:0000259" key="4">
    <source>
        <dbReference type="Pfam" id="PF01408"/>
    </source>
</evidence>
<accession>A0AA41QXV1</accession>
<dbReference type="Gene3D" id="3.30.360.10">
    <property type="entry name" value="Dihydrodipicolinate Reductase, domain 2"/>
    <property type="match status" value="1"/>
</dbReference>
<dbReference type="Pfam" id="PF22725">
    <property type="entry name" value="GFO_IDH_MocA_C3"/>
    <property type="match status" value="1"/>
</dbReference>
<dbReference type="PANTHER" id="PTHR43708:SF5">
    <property type="entry name" value="CONSERVED EXPRESSED OXIDOREDUCTASE (EUROFUNG)-RELATED"/>
    <property type="match status" value="1"/>
</dbReference>
<comment type="similarity">
    <text evidence="1">Belongs to the Gfo/Idh/MocA family.</text>
</comment>
<organism evidence="6 7">
    <name type="scientific">Cryobacterium zhongshanensis</name>
    <dbReference type="NCBI Taxonomy" id="2928153"/>
    <lineage>
        <taxon>Bacteria</taxon>
        <taxon>Bacillati</taxon>
        <taxon>Actinomycetota</taxon>
        <taxon>Actinomycetes</taxon>
        <taxon>Micrococcales</taxon>
        <taxon>Microbacteriaceae</taxon>
        <taxon>Cryobacterium</taxon>
    </lineage>
</organism>
<protein>
    <submittedName>
        <fullName evidence="6">Gfo/Idh/MocA family oxidoreductase</fullName>
    </submittedName>
</protein>
<sequence>MSAADSIIRPIRSAVIGYGLSGRVFHSPFLAANPEFSLDVIVTSDPMRRQQAAETYPGVRLMHTVDELIAASDDLDLVVIGSPPGTHVELAHAALDAGLAVVIDKPFAPTSIAGQGLIEKAKRLGLLLTVFQNRRWDGDFLTLKALIAEGALGEVRHFESRFEFWRPTPSAKAWKASAGIREGGGILFDLGAHLIDQALQLFGPVDGIYAELATRVPGGNADDDTFVSLHHGSGVRSHLWMNGTAAQVGPRFHVLGSESGYTKWGLDGQEATLAAGALPTDAGFGIEHESAWGMLGLDGAQHAVPTEPGDYAAFYRGLADALLRGAPAPVDPEDSLRVVGIIERIFRQTR</sequence>
<evidence type="ECO:0000259" key="5">
    <source>
        <dbReference type="Pfam" id="PF22725"/>
    </source>
</evidence>
<evidence type="ECO:0000313" key="6">
    <source>
        <dbReference type="EMBL" id="MCI4659442.1"/>
    </source>
</evidence>
<dbReference type="RefSeq" id="WP_243012952.1">
    <property type="nucleotide sequence ID" value="NZ_JALGAR010000005.1"/>
</dbReference>
<dbReference type="AlphaFoldDB" id="A0AA41QXV1"/>
<evidence type="ECO:0000256" key="1">
    <source>
        <dbReference type="ARBA" id="ARBA00010928"/>
    </source>
</evidence>
<name>A0AA41QXV1_9MICO</name>
<reference evidence="6" key="1">
    <citation type="submission" date="2022-03" db="EMBL/GenBank/DDBJ databases">
        <title>Cryobacterium sp. nov. strain ZS14-85, isolated from Antarctic soil.</title>
        <authorList>
            <person name="Li J."/>
            <person name="Niu G."/>
        </authorList>
    </citation>
    <scope>NUCLEOTIDE SEQUENCE</scope>
    <source>
        <strain evidence="6">ZS14-85</strain>
    </source>
</reference>
<dbReference type="GO" id="GO:0000166">
    <property type="term" value="F:nucleotide binding"/>
    <property type="evidence" value="ECO:0007669"/>
    <property type="project" value="InterPro"/>
</dbReference>
<dbReference type="EMBL" id="JALGAR010000005">
    <property type="protein sequence ID" value="MCI4659442.1"/>
    <property type="molecule type" value="Genomic_DNA"/>
</dbReference>
<dbReference type="InterPro" id="IPR055170">
    <property type="entry name" value="GFO_IDH_MocA-like_dom"/>
</dbReference>